<dbReference type="EMBL" id="BGZK01000207">
    <property type="protein sequence ID" value="GBP28440.1"/>
    <property type="molecule type" value="Genomic_DNA"/>
</dbReference>
<sequence>MPDRCLRIRAAHPVGVRPEIFCEAEHFRRLFMSCYKRSQPVTCGLPPTLWTTPGLDGGMDPTRVGVPLGFSPTLPVRMGTRVCVMHFLPRPRHKRGKKKACDHFGVSTRGNQTYQKISRATMDNNTCSNGNAPLGDIASPANFKNIAEATSDI</sequence>
<protein>
    <submittedName>
        <fullName evidence="1">Uncharacterized protein</fullName>
    </submittedName>
</protein>
<name>A0A4C1UQE7_EUMVA</name>
<dbReference type="Proteomes" id="UP000299102">
    <property type="component" value="Unassembled WGS sequence"/>
</dbReference>
<proteinExistence type="predicted"/>
<evidence type="ECO:0000313" key="1">
    <source>
        <dbReference type="EMBL" id="GBP28440.1"/>
    </source>
</evidence>
<keyword evidence="2" id="KW-1185">Reference proteome</keyword>
<accession>A0A4C1UQE7</accession>
<comment type="caution">
    <text evidence="1">The sequence shown here is derived from an EMBL/GenBank/DDBJ whole genome shotgun (WGS) entry which is preliminary data.</text>
</comment>
<reference evidence="1 2" key="1">
    <citation type="journal article" date="2019" name="Commun. Biol.">
        <title>The bagworm genome reveals a unique fibroin gene that provides high tensile strength.</title>
        <authorList>
            <person name="Kono N."/>
            <person name="Nakamura H."/>
            <person name="Ohtoshi R."/>
            <person name="Tomita M."/>
            <person name="Numata K."/>
            <person name="Arakawa K."/>
        </authorList>
    </citation>
    <scope>NUCLEOTIDE SEQUENCE [LARGE SCALE GENOMIC DNA]</scope>
</reference>
<gene>
    <name evidence="1" type="ORF">EVAR_93387_1</name>
</gene>
<dbReference type="AlphaFoldDB" id="A0A4C1UQE7"/>
<evidence type="ECO:0000313" key="2">
    <source>
        <dbReference type="Proteomes" id="UP000299102"/>
    </source>
</evidence>
<organism evidence="1 2">
    <name type="scientific">Eumeta variegata</name>
    <name type="common">Bagworm moth</name>
    <name type="synonym">Eumeta japonica</name>
    <dbReference type="NCBI Taxonomy" id="151549"/>
    <lineage>
        <taxon>Eukaryota</taxon>
        <taxon>Metazoa</taxon>
        <taxon>Ecdysozoa</taxon>
        <taxon>Arthropoda</taxon>
        <taxon>Hexapoda</taxon>
        <taxon>Insecta</taxon>
        <taxon>Pterygota</taxon>
        <taxon>Neoptera</taxon>
        <taxon>Endopterygota</taxon>
        <taxon>Lepidoptera</taxon>
        <taxon>Glossata</taxon>
        <taxon>Ditrysia</taxon>
        <taxon>Tineoidea</taxon>
        <taxon>Psychidae</taxon>
        <taxon>Oiketicinae</taxon>
        <taxon>Eumeta</taxon>
    </lineage>
</organism>